<evidence type="ECO:0000313" key="12">
    <source>
        <dbReference type="EMBL" id="EJP71419.1"/>
    </source>
</evidence>
<keyword evidence="7 9" id="KW-0573">Peptidoglycan synthesis</keyword>
<dbReference type="UniPathway" id="UPA00219"/>
<keyword evidence="10" id="KW-0732">Signal</keyword>
<dbReference type="HOGENOM" id="CLU_042399_3_1_6"/>
<keyword evidence="6 9" id="KW-0133">Cell shape</keyword>
<sequence length="216" mass="24619">MEKIKKLVLLSTFLLFPEILNAFQDIINPDVTTNRWIIESNTKYLNKASARSFKGELEAEIVVDISEQRLYLVKNKKILKSYPISSSKYGEGSIQNSFKTPLGMHEIRTKIGHDAKENTIFVARANTNKSAKIIKDVIDTEDDHVTSRILWLDGLELGRNKGEGIDSYNRYIYIHGTHEEGLIGQKASHGCIRMFNNDVIDLFERVQEGTYVLIKA</sequence>
<dbReference type="GO" id="GO:0071555">
    <property type="term" value="P:cell wall organization"/>
    <property type="evidence" value="ECO:0007669"/>
    <property type="project" value="UniProtKB-UniRule"/>
</dbReference>
<dbReference type="AlphaFoldDB" id="J4KRR6"/>
<feature type="chain" id="PRO_5003779301" evidence="10">
    <location>
        <begin position="23"/>
        <end position="216"/>
    </location>
</feature>
<dbReference type="GO" id="GO:0008360">
    <property type="term" value="P:regulation of cell shape"/>
    <property type="evidence" value="ECO:0007669"/>
    <property type="project" value="UniProtKB-UniRule"/>
</dbReference>
<reference evidence="12 13" key="1">
    <citation type="journal article" date="2012" name="ISME J.">
        <title>Genomic insights to SAR86, an abundant and uncultivated marine bacterial lineage.</title>
        <authorList>
            <person name="Dupont C.L."/>
            <person name="Rusch D.B."/>
            <person name="Yooseph S."/>
            <person name="Lombardo M.J."/>
            <person name="Richter R.A."/>
            <person name="Valas R."/>
            <person name="Novotny M."/>
            <person name="Yee-Greenbaum J."/>
            <person name="Selengut J.D."/>
            <person name="Haft D.H."/>
            <person name="Halpern A.L."/>
            <person name="Lasken R.S."/>
            <person name="Nealson K."/>
            <person name="Friedman R."/>
            <person name="Venter J.C."/>
        </authorList>
    </citation>
    <scope>NUCLEOTIDE SEQUENCE [LARGE SCALE GENOMIC DNA]</scope>
</reference>
<dbReference type="EMBL" id="JH611157">
    <property type="protein sequence ID" value="EJP71419.1"/>
    <property type="molecule type" value="Genomic_DNA"/>
</dbReference>
<evidence type="ECO:0000256" key="8">
    <source>
        <dbReference type="ARBA" id="ARBA00023316"/>
    </source>
</evidence>
<dbReference type="GO" id="GO:0071972">
    <property type="term" value="F:peptidoglycan L,D-transpeptidase activity"/>
    <property type="evidence" value="ECO:0007669"/>
    <property type="project" value="TreeGrafter"/>
</dbReference>
<gene>
    <name evidence="12" type="ORF">NT01SARS_1226</name>
</gene>
<dbReference type="CDD" id="cd16913">
    <property type="entry name" value="YkuD_like"/>
    <property type="match status" value="1"/>
</dbReference>
<feature type="active site" description="Nucleophile" evidence="9">
    <location>
        <position position="191"/>
    </location>
</feature>
<keyword evidence="4" id="KW-0808">Transferase</keyword>
<organism evidence="12 13">
    <name type="scientific">SAR86 cluster bacterium SAR86A</name>
    <dbReference type="NCBI Taxonomy" id="1123866"/>
    <lineage>
        <taxon>Bacteria</taxon>
        <taxon>Pseudomonadati</taxon>
        <taxon>Pseudomonadota</taxon>
        <taxon>Gammaproteobacteria</taxon>
        <taxon>SAR86 cluster</taxon>
    </lineage>
</organism>
<name>J4KRR6_9GAMM</name>
<keyword evidence="3" id="KW-0328">Glycosyltransferase</keyword>
<evidence type="ECO:0000256" key="6">
    <source>
        <dbReference type="ARBA" id="ARBA00022960"/>
    </source>
</evidence>
<dbReference type="InterPro" id="IPR050979">
    <property type="entry name" value="LD-transpeptidase"/>
</dbReference>
<feature type="signal peptide" evidence="10">
    <location>
        <begin position="1"/>
        <end position="22"/>
    </location>
</feature>
<dbReference type="STRING" id="1123866.NT01SARS_1226"/>
<evidence type="ECO:0000256" key="4">
    <source>
        <dbReference type="ARBA" id="ARBA00022679"/>
    </source>
</evidence>
<dbReference type="Pfam" id="PF03734">
    <property type="entry name" value="YkuD"/>
    <property type="match status" value="1"/>
</dbReference>
<proteinExistence type="inferred from homology"/>
<dbReference type="PANTHER" id="PTHR30582">
    <property type="entry name" value="L,D-TRANSPEPTIDASE"/>
    <property type="match status" value="1"/>
</dbReference>
<feature type="domain" description="L,D-TPase catalytic" evidence="11">
    <location>
        <begin position="59"/>
        <end position="215"/>
    </location>
</feature>
<evidence type="ECO:0000256" key="1">
    <source>
        <dbReference type="ARBA" id="ARBA00004752"/>
    </source>
</evidence>
<evidence type="ECO:0000256" key="7">
    <source>
        <dbReference type="ARBA" id="ARBA00022984"/>
    </source>
</evidence>
<dbReference type="SUPFAM" id="SSF141523">
    <property type="entry name" value="L,D-transpeptidase catalytic domain-like"/>
    <property type="match status" value="1"/>
</dbReference>
<protein>
    <submittedName>
        <fullName evidence="12">ErfK/YbiS/YcfS/YnhG</fullName>
    </submittedName>
</protein>
<keyword evidence="5" id="KW-0378">Hydrolase</keyword>
<dbReference type="Proteomes" id="UP000010305">
    <property type="component" value="Unassembled WGS sequence"/>
</dbReference>
<dbReference type="GO" id="GO:0016757">
    <property type="term" value="F:glycosyltransferase activity"/>
    <property type="evidence" value="ECO:0007669"/>
    <property type="project" value="UniProtKB-KW"/>
</dbReference>
<dbReference type="Gene3D" id="2.40.440.10">
    <property type="entry name" value="L,D-transpeptidase catalytic domain-like"/>
    <property type="match status" value="1"/>
</dbReference>
<dbReference type="PANTHER" id="PTHR30582:SF24">
    <property type="entry name" value="L,D-TRANSPEPTIDASE ERFK_SRFK-RELATED"/>
    <property type="match status" value="1"/>
</dbReference>
<dbReference type="InterPro" id="IPR005490">
    <property type="entry name" value="LD_TPept_cat_dom"/>
</dbReference>
<evidence type="ECO:0000256" key="2">
    <source>
        <dbReference type="ARBA" id="ARBA00005992"/>
    </source>
</evidence>
<keyword evidence="8 9" id="KW-0961">Cell wall biogenesis/degradation</keyword>
<feature type="active site" description="Proton donor/acceptor" evidence="9">
    <location>
        <position position="175"/>
    </location>
</feature>
<dbReference type="GO" id="GO:0018104">
    <property type="term" value="P:peptidoglycan-protein cross-linking"/>
    <property type="evidence" value="ECO:0007669"/>
    <property type="project" value="TreeGrafter"/>
</dbReference>
<dbReference type="GO" id="GO:0005576">
    <property type="term" value="C:extracellular region"/>
    <property type="evidence" value="ECO:0007669"/>
    <property type="project" value="TreeGrafter"/>
</dbReference>
<evidence type="ECO:0000256" key="5">
    <source>
        <dbReference type="ARBA" id="ARBA00022801"/>
    </source>
</evidence>
<evidence type="ECO:0000313" key="13">
    <source>
        <dbReference type="Proteomes" id="UP000010305"/>
    </source>
</evidence>
<dbReference type="InterPro" id="IPR038063">
    <property type="entry name" value="Transpep_catalytic_dom"/>
</dbReference>
<dbReference type="PROSITE" id="PS52029">
    <property type="entry name" value="LD_TPASE"/>
    <property type="match status" value="1"/>
</dbReference>
<evidence type="ECO:0000256" key="9">
    <source>
        <dbReference type="PROSITE-ProRule" id="PRU01373"/>
    </source>
</evidence>
<accession>J4KRR6</accession>
<evidence type="ECO:0000259" key="11">
    <source>
        <dbReference type="PROSITE" id="PS52029"/>
    </source>
</evidence>
<evidence type="ECO:0000256" key="3">
    <source>
        <dbReference type="ARBA" id="ARBA00022676"/>
    </source>
</evidence>
<evidence type="ECO:0000256" key="10">
    <source>
        <dbReference type="SAM" id="SignalP"/>
    </source>
</evidence>
<comment type="pathway">
    <text evidence="1 9">Cell wall biogenesis; peptidoglycan biosynthesis.</text>
</comment>
<comment type="similarity">
    <text evidence="2">Belongs to the YkuD family.</text>
</comment>